<evidence type="ECO:0000256" key="1">
    <source>
        <dbReference type="SAM" id="MobiDB-lite"/>
    </source>
</evidence>
<name>A0A381NKX2_9ZZZZ</name>
<evidence type="ECO:0008006" key="3">
    <source>
        <dbReference type="Google" id="ProtNLM"/>
    </source>
</evidence>
<proteinExistence type="predicted"/>
<reference evidence="2" key="1">
    <citation type="submission" date="2018-05" db="EMBL/GenBank/DDBJ databases">
        <authorList>
            <person name="Lanie J.A."/>
            <person name="Ng W.-L."/>
            <person name="Kazmierczak K.M."/>
            <person name="Andrzejewski T.M."/>
            <person name="Davidsen T.M."/>
            <person name="Wayne K.J."/>
            <person name="Tettelin H."/>
            <person name="Glass J.I."/>
            <person name="Rusch D."/>
            <person name="Podicherti R."/>
            <person name="Tsui H.-C.T."/>
            <person name="Winkler M.E."/>
        </authorList>
    </citation>
    <scope>NUCLEOTIDE SEQUENCE</scope>
</reference>
<sequence>MEEAANAMGEFDKESSQALEDLERSRAANETESLMNQTIRQLQKNRKEMAKQKSTSALDNIKNIQSEMNEIKNQFEKNTTQEMTLKFQKIMKDLLELSKNQESLEKITRSIPRNSQRLGEMAGKQQFIQGQLTKIVSEIIELSKETFAVTPKIGQGMGMANNHMEEAKKRLAERNGRGAANNQKSAMEGLNSAILAVSQSMNQMQSTGSASGFEQFLKRMQQMSGQQQGINNESMQLALGQLSSSIKEGLMGRLLSQQQQVQKNLQQLMNESKKSGEGGLGDLQGISKEIEDVINDFQKRRYNQQTKERQQRILSRMLDSQKSMTQRGFKEERKAETANEIIYEGPSGLPLDYGQRRNLAMEALNQSLKAGYSRDYQTMIRRYFNSLSKIEQINTKIDSTINE</sequence>
<organism evidence="2">
    <name type="scientific">marine metagenome</name>
    <dbReference type="NCBI Taxonomy" id="408172"/>
    <lineage>
        <taxon>unclassified sequences</taxon>
        <taxon>metagenomes</taxon>
        <taxon>ecological metagenomes</taxon>
    </lineage>
</organism>
<feature type="compositionally biased region" description="Basic and acidic residues" evidence="1">
    <location>
        <begin position="10"/>
        <end position="29"/>
    </location>
</feature>
<dbReference type="AlphaFoldDB" id="A0A381NKX2"/>
<dbReference type="EMBL" id="UINC01000421">
    <property type="protein sequence ID" value="SUZ55009.1"/>
    <property type="molecule type" value="Genomic_DNA"/>
</dbReference>
<accession>A0A381NKX2</accession>
<evidence type="ECO:0000313" key="2">
    <source>
        <dbReference type="EMBL" id="SUZ55009.1"/>
    </source>
</evidence>
<feature type="region of interest" description="Disordered" evidence="1">
    <location>
        <begin position="1"/>
        <end position="36"/>
    </location>
</feature>
<protein>
    <recommendedName>
        <fullName evidence="3">DUF4175 domain-containing protein</fullName>
    </recommendedName>
</protein>
<gene>
    <name evidence="2" type="ORF">METZ01_LOCUS7863</name>
</gene>